<dbReference type="EMBL" id="LR783671">
    <property type="protein sequence ID" value="CAB3228521.1"/>
    <property type="molecule type" value="mRNA"/>
</dbReference>
<organism evidence="3">
    <name type="scientific">Phallusia mammillata</name>
    <dbReference type="NCBI Taxonomy" id="59560"/>
    <lineage>
        <taxon>Eukaryota</taxon>
        <taxon>Metazoa</taxon>
        <taxon>Chordata</taxon>
        <taxon>Tunicata</taxon>
        <taxon>Ascidiacea</taxon>
        <taxon>Phlebobranchia</taxon>
        <taxon>Ascidiidae</taxon>
        <taxon>Phallusia</taxon>
    </lineage>
</organism>
<feature type="compositionally biased region" description="Basic and acidic residues" evidence="2">
    <location>
        <begin position="136"/>
        <end position="152"/>
    </location>
</feature>
<proteinExistence type="evidence at transcript level"/>
<reference evidence="3" key="1">
    <citation type="submission" date="2020-04" db="EMBL/GenBank/DDBJ databases">
        <authorList>
            <person name="Neveu A P."/>
        </authorList>
    </citation>
    <scope>NUCLEOTIDE SEQUENCE</scope>
    <source>
        <tissue evidence="3">Whole embryo</tissue>
    </source>
</reference>
<evidence type="ECO:0000313" key="3">
    <source>
        <dbReference type="EMBL" id="CAB3228521.1"/>
    </source>
</evidence>
<dbReference type="AlphaFoldDB" id="A0A6F9D9C8"/>
<gene>
    <name evidence="3" type="primary">Ccdc27-006</name>
</gene>
<feature type="compositionally biased region" description="Basic and acidic residues" evidence="2">
    <location>
        <begin position="435"/>
        <end position="457"/>
    </location>
</feature>
<evidence type="ECO:0000256" key="2">
    <source>
        <dbReference type="SAM" id="MobiDB-lite"/>
    </source>
</evidence>
<feature type="region of interest" description="Disordered" evidence="2">
    <location>
        <begin position="28"/>
        <end position="174"/>
    </location>
</feature>
<name>A0A6F9D9C8_9ASCI</name>
<evidence type="ECO:0000256" key="1">
    <source>
        <dbReference type="SAM" id="Coils"/>
    </source>
</evidence>
<feature type="compositionally biased region" description="Basic and acidic residues" evidence="2">
    <location>
        <begin position="161"/>
        <end position="174"/>
    </location>
</feature>
<keyword evidence="1" id="KW-0175">Coiled coil</keyword>
<feature type="compositionally biased region" description="Basic and acidic residues" evidence="2">
    <location>
        <begin position="473"/>
        <end position="483"/>
    </location>
</feature>
<feature type="coiled-coil region" evidence="1">
    <location>
        <begin position="310"/>
        <end position="337"/>
    </location>
</feature>
<sequence>MPRRTPIIPGPTGSRRLLRALHTEMKEKKLIQEQKVAPYPDSGVHSNSSSDVSDEPNDSGTLRRKSKHQHLFTMPENAIEAQQAESSTCTDSDGSDAEIESRNDDRTSSDDDVTVGSNFHNPRRGVWNGQQGRGVRPGDNRKNHGKSRDVKLNEGPAYLRKRSDENHKMKKRTEDIVLSEKDKLEIREGYQKFVLNGEQMTGTSFSSRPSAFTRVQKPLGTKSEESDSADELQFPFEEAAIGNGEIMGVREAKRLEKETKQKTKSRKNGVAEAKLLVSEAKLSEFAAKLSARQARIDERHAKMCRRRAVLKSAEERLQALEARLDADEEEHRDRERRVKNRERRVRQEEAGLQIKESSLKKREVAVTETIKDIERRRKLVEEKEEMLGAMEDIMKKREVLHRGEDKSKVGRAVGSLGKKILRSNKQSNHVNESTNHNEERHEAEDHTKITRTREDRMSTGSYKQTAPIPTPRKSIEKRPDTRGRSTSLNSDGEDDIKSQRKPVLATGSLPRYRGQKAVMGLWL</sequence>
<feature type="compositionally biased region" description="Low complexity" evidence="2">
    <location>
        <begin position="40"/>
        <end position="51"/>
    </location>
</feature>
<protein>
    <submittedName>
        <fullName evidence="3">Trichohyalin</fullName>
    </submittedName>
</protein>
<feature type="region of interest" description="Disordered" evidence="2">
    <location>
        <begin position="404"/>
        <end position="515"/>
    </location>
</feature>
<feature type="compositionally biased region" description="Polar residues" evidence="2">
    <location>
        <begin position="83"/>
        <end position="92"/>
    </location>
</feature>
<accession>A0A6F9D9C8</accession>
<feature type="compositionally biased region" description="Basic and acidic residues" evidence="2">
    <location>
        <begin position="99"/>
        <end position="109"/>
    </location>
</feature>
<feature type="compositionally biased region" description="Polar residues" evidence="2">
    <location>
        <begin position="423"/>
        <end position="434"/>
    </location>
</feature>